<evidence type="ECO:0000313" key="3">
    <source>
        <dbReference type="Proteomes" id="UP001465755"/>
    </source>
</evidence>
<gene>
    <name evidence="2" type="ORF">WJX73_006846</name>
</gene>
<dbReference type="EMBL" id="JALJOQ010000293">
    <property type="protein sequence ID" value="KAK9785764.1"/>
    <property type="molecule type" value="Genomic_DNA"/>
</dbReference>
<reference evidence="2 3" key="1">
    <citation type="journal article" date="2024" name="Nat. Commun.">
        <title>Phylogenomics reveals the evolutionary origins of lichenization in chlorophyte algae.</title>
        <authorList>
            <person name="Puginier C."/>
            <person name="Libourel C."/>
            <person name="Otte J."/>
            <person name="Skaloud P."/>
            <person name="Haon M."/>
            <person name="Grisel S."/>
            <person name="Petersen M."/>
            <person name="Berrin J.G."/>
            <person name="Delaux P.M."/>
            <person name="Dal Grande F."/>
            <person name="Keller J."/>
        </authorList>
    </citation>
    <scope>NUCLEOTIDE SEQUENCE [LARGE SCALE GENOMIC DNA]</scope>
    <source>
        <strain evidence="2 3">SAG 2036</strain>
    </source>
</reference>
<feature type="region of interest" description="Disordered" evidence="1">
    <location>
        <begin position="56"/>
        <end position="185"/>
    </location>
</feature>
<dbReference type="PANTHER" id="PTHR31935">
    <property type="entry name" value="COILED-COIL DOMAIN-CONTAINING PROTEIN 13"/>
    <property type="match status" value="1"/>
</dbReference>
<dbReference type="PANTHER" id="PTHR31935:SF1">
    <property type="entry name" value="COILED-COIL DOMAIN-CONTAINING PROTEIN 13"/>
    <property type="match status" value="1"/>
</dbReference>
<feature type="compositionally biased region" description="Low complexity" evidence="1">
    <location>
        <begin position="148"/>
        <end position="172"/>
    </location>
</feature>
<feature type="compositionally biased region" description="Basic and acidic residues" evidence="1">
    <location>
        <begin position="445"/>
        <end position="461"/>
    </location>
</feature>
<feature type="region of interest" description="Disordered" evidence="1">
    <location>
        <begin position="406"/>
        <end position="466"/>
    </location>
</feature>
<feature type="region of interest" description="Disordered" evidence="1">
    <location>
        <begin position="287"/>
        <end position="308"/>
    </location>
</feature>
<dbReference type="InterPro" id="IPR038929">
    <property type="entry name" value="CCDC13"/>
</dbReference>
<evidence type="ECO:0000313" key="2">
    <source>
        <dbReference type="EMBL" id="KAK9785764.1"/>
    </source>
</evidence>
<feature type="region of interest" description="Disordered" evidence="1">
    <location>
        <begin position="1"/>
        <end position="27"/>
    </location>
</feature>
<sequence length="738" mass="78943">MAEVAAEPRLVPTLSMQSVQDSNAPPPAIITPRLTVSASNLVEELAALQAETDAAAAAAEGAKEPATQRASLASSEQPPAAEGTSASSEAPVNTPVEAPHKTRSLRASTSVTGALEAVEEEAGSADATGEKKVRRRRKVSRASKDLTGASADGAANPAESAAASARSGGDWAASDKEADEAEKDDDVMVETVEAAWLRMPSHRSMGQAETDVFGDADESAELAEHPAAEKVPVSKGKTPQEQRRADAAVGGAGSVIARALAIRAFGADTDKPSKPTTDAAVRAAAMRASHMGKSRRASDSDALQIRKKKGKRLVRGRVREVLAQHGFQHIVDRLGSLSPELVERLNSMQSQLGAEEHGFQSTVEHLNSLTPDMATAMDLQMNDDDTCEGLERDALTPSNKAQKACKANGHVQSAEAREAGVEAAQDATGHPVAAQHDQGSMDEGSDAHVEDPEEQEQKDPETEALEQSMRESIIGLAPTDEPEDGWEQTDLMDRWELYSRISQLESQVSLLELERDRTAAALTKRFDTKLPAPTHDAPSDEGTIKAVKEGSHHSLWGPINLKSKSPWMMTGGNVHEGSKWRAAGLNSNLVVEGSKSSTTSAFKSKMTVDQRKHLESIRAAKREEAERTQGELGEAMTALDMLMTENHASAARRSHLEKEVRALKAQMATLLRKCDNDDQLITALRSTLPAETQHELLATREQGISHPETWGMSHPAHAATPQASSQTVGGSEPRRWII</sequence>
<proteinExistence type="predicted"/>
<keyword evidence="3" id="KW-1185">Reference proteome</keyword>
<comment type="caution">
    <text evidence="2">The sequence shown here is derived from an EMBL/GenBank/DDBJ whole genome shotgun (WGS) entry which is preliminary data.</text>
</comment>
<evidence type="ECO:0000256" key="1">
    <source>
        <dbReference type="SAM" id="MobiDB-lite"/>
    </source>
</evidence>
<protein>
    <submittedName>
        <fullName evidence="2">Uncharacterized protein</fullName>
    </submittedName>
</protein>
<feature type="compositionally biased region" description="Polar residues" evidence="1">
    <location>
        <begin position="68"/>
        <end position="77"/>
    </location>
</feature>
<dbReference type="AlphaFoldDB" id="A0AAW1NLK5"/>
<name>A0AAW1NLK5_9CHLO</name>
<accession>A0AAW1NLK5</accession>
<feature type="region of interest" description="Disordered" evidence="1">
    <location>
        <begin position="706"/>
        <end position="738"/>
    </location>
</feature>
<feature type="compositionally biased region" description="Polar residues" evidence="1">
    <location>
        <begin position="14"/>
        <end position="23"/>
    </location>
</feature>
<dbReference type="Proteomes" id="UP001465755">
    <property type="component" value="Unassembled WGS sequence"/>
</dbReference>
<organism evidence="2 3">
    <name type="scientific">Symbiochloris irregularis</name>
    <dbReference type="NCBI Taxonomy" id="706552"/>
    <lineage>
        <taxon>Eukaryota</taxon>
        <taxon>Viridiplantae</taxon>
        <taxon>Chlorophyta</taxon>
        <taxon>core chlorophytes</taxon>
        <taxon>Trebouxiophyceae</taxon>
        <taxon>Trebouxiales</taxon>
        <taxon>Trebouxiaceae</taxon>
        <taxon>Symbiochloris</taxon>
    </lineage>
</organism>
<feature type="compositionally biased region" description="Basic residues" evidence="1">
    <location>
        <begin position="132"/>
        <end position="141"/>
    </location>
</feature>